<feature type="region of interest" description="Disordered" evidence="1">
    <location>
        <begin position="1"/>
        <end position="56"/>
    </location>
</feature>
<evidence type="ECO:0000313" key="3">
    <source>
        <dbReference type="Proteomes" id="UP000004995"/>
    </source>
</evidence>
<proteinExistence type="predicted"/>
<accession>K3ZBQ5</accession>
<dbReference type="AlphaFoldDB" id="K3ZBQ5"/>
<dbReference type="Gramene" id="KQL14290">
    <property type="protein sequence ID" value="KQL14290"/>
    <property type="gene ID" value="SETIT_023976mg"/>
</dbReference>
<organism evidence="2 3">
    <name type="scientific">Setaria italica</name>
    <name type="common">Foxtail millet</name>
    <name type="synonym">Panicum italicum</name>
    <dbReference type="NCBI Taxonomy" id="4555"/>
    <lineage>
        <taxon>Eukaryota</taxon>
        <taxon>Viridiplantae</taxon>
        <taxon>Streptophyta</taxon>
        <taxon>Embryophyta</taxon>
        <taxon>Tracheophyta</taxon>
        <taxon>Spermatophyta</taxon>
        <taxon>Magnoliopsida</taxon>
        <taxon>Liliopsida</taxon>
        <taxon>Poales</taxon>
        <taxon>Poaceae</taxon>
        <taxon>PACMAD clade</taxon>
        <taxon>Panicoideae</taxon>
        <taxon>Panicodae</taxon>
        <taxon>Paniceae</taxon>
        <taxon>Cenchrinae</taxon>
        <taxon>Setaria</taxon>
    </lineage>
</organism>
<name>K3ZBQ5_SETIT</name>
<dbReference type="InParanoid" id="K3ZBQ5"/>
<reference evidence="2" key="2">
    <citation type="submission" date="2018-08" db="UniProtKB">
        <authorList>
            <consortium name="EnsemblPlants"/>
        </authorList>
    </citation>
    <scope>IDENTIFICATION</scope>
    <source>
        <strain evidence="2">Yugu1</strain>
    </source>
</reference>
<evidence type="ECO:0000256" key="1">
    <source>
        <dbReference type="SAM" id="MobiDB-lite"/>
    </source>
</evidence>
<dbReference type="HOGENOM" id="CLU_3017850_0_0_1"/>
<evidence type="ECO:0000313" key="2">
    <source>
        <dbReference type="EnsemblPlants" id="KQL14290"/>
    </source>
</evidence>
<feature type="compositionally biased region" description="Gly residues" evidence="1">
    <location>
        <begin position="1"/>
        <end position="21"/>
    </location>
</feature>
<sequence length="56" mass="6282">MAEGGGRMQQERFGGGRGTGIGRRSVAPYATARQSPERRGKGTHQQPRRRDHYENK</sequence>
<reference evidence="3" key="1">
    <citation type="journal article" date="2012" name="Nat. Biotechnol.">
        <title>Reference genome sequence of the model plant Setaria.</title>
        <authorList>
            <person name="Bennetzen J.L."/>
            <person name="Schmutz J."/>
            <person name="Wang H."/>
            <person name="Percifield R."/>
            <person name="Hawkins J."/>
            <person name="Pontaroli A.C."/>
            <person name="Estep M."/>
            <person name="Feng L."/>
            <person name="Vaughn J.N."/>
            <person name="Grimwood J."/>
            <person name="Jenkins J."/>
            <person name="Barry K."/>
            <person name="Lindquist E."/>
            <person name="Hellsten U."/>
            <person name="Deshpande S."/>
            <person name="Wang X."/>
            <person name="Wu X."/>
            <person name="Mitros T."/>
            <person name="Triplett J."/>
            <person name="Yang X."/>
            <person name="Ye C.Y."/>
            <person name="Mauro-Herrera M."/>
            <person name="Wang L."/>
            <person name="Li P."/>
            <person name="Sharma M."/>
            <person name="Sharma R."/>
            <person name="Ronald P.C."/>
            <person name="Panaud O."/>
            <person name="Kellogg E.A."/>
            <person name="Brutnell T.P."/>
            <person name="Doust A.N."/>
            <person name="Tuskan G.A."/>
            <person name="Rokhsar D."/>
            <person name="Devos K.M."/>
        </authorList>
    </citation>
    <scope>NUCLEOTIDE SEQUENCE [LARGE SCALE GENOMIC DNA]</scope>
    <source>
        <strain evidence="3">cv. Yugu1</strain>
    </source>
</reference>
<dbReference type="EMBL" id="AGNK02001547">
    <property type="status" value="NOT_ANNOTATED_CDS"/>
    <property type="molecule type" value="Genomic_DNA"/>
</dbReference>
<keyword evidence="3" id="KW-1185">Reference proteome</keyword>
<dbReference type="Proteomes" id="UP000004995">
    <property type="component" value="Unassembled WGS sequence"/>
</dbReference>
<dbReference type="EnsemblPlants" id="KQL14290">
    <property type="protein sequence ID" value="KQL14290"/>
    <property type="gene ID" value="SETIT_023976mg"/>
</dbReference>
<protein>
    <submittedName>
        <fullName evidence="2">Uncharacterized protein</fullName>
    </submittedName>
</protein>